<sequence>MLYEFPEELDFFERGFGYSEEYDRDEGIFSFVLPYENGDKLIFSHSPSGKNWVEVKLVQDDIVLFNIQKEGISNIAFQAWGNEKVIRVYCVGEAAGIDFLICYKPIPRLVYLER</sequence>
<evidence type="ECO:0000313" key="2">
    <source>
        <dbReference type="Proteomes" id="UP000838748"/>
    </source>
</evidence>
<name>A0ABM9A6I9_9VIBR</name>
<dbReference type="Proteomes" id="UP000838748">
    <property type="component" value="Unassembled WGS sequence"/>
</dbReference>
<dbReference type="RefSeq" id="WP_237362720.1">
    <property type="nucleotide sequence ID" value="NZ_CAKLDM010000002.1"/>
</dbReference>
<evidence type="ECO:0000313" key="1">
    <source>
        <dbReference type="EMBL" id="CAH0540921.1"/>
    </source>
</evidence>
<organism evidence="1 2">
    <name type="scientific">Vibrio marisflavi CECT 7928</name>
    <dbReference type="NCBI Taxonomy" id="634439"/>
    <lineage>
        <taxon>Bacteria</taxon>
        <taxon>Pseudomonadati</taxon>
        <taxon>Pseudomonadota</taxon>
        <taxon>Gammaproteobacteria</taxon>
        <taxon>Vibrionales</taxon>
        <taxon>Vibrionaceae</taxon>
        <taxon>Vibrio</taxon>
    </lineage>
</organism>
<dbReference type="EMBL" id="CAKLDM010000002">
    <property type="protein sequence ID" value="CAH0540921.1"/>
    <property type="molecule type" value="Genomic_DNA"/>
</dbReference>
<reference evidence="1" key="1">
    <citation type="submission" date="2021-11" db="EMBL/GenBank/DDBJ databases">
        <authorList>
            <person name="Rodrigo-Torres L."/>
            <person name="Arahal R. D."/>
            <person name="Lucena T."/>
        </authorList>
    </citation>
    <scope>NUCLEOTIDE SEQUENCE</scope>
    <source>
        <strain evidence="1">CECT 7928</strain>
    </source>
</reference>
<accession>A0ABM9A6I9</accession>
<protein>
    <submittedName>
        <fullName evidence="1">Uncharacterized protein</fullName>
    </submittedName>
</protein>
<proteinExistence type="predicted"/>
<gene>
    <name evidence="1" type="ORF">VMF7928_03235</name>
</gene>
<keyword evidence="2" id="KW-1185">Reference proteome</keyword>
<comment type="caution">
    <text evidence="1">The sequence shown here is derived from an EMBL/GenBank/DDBJ whole genome shotgun (WGS) entry which is preliminary data.</text>
</comment>